<comment type="caution">
    <text evidence="1">The sequence shown here is derived from an EMBL/GenBank/DDBJ whole genome shotgun (WGS) entry which is preliminary data.</text>
</comment>
<name>W1JC38_9GAMM</name>
<evidence type="ECO:0000313" key="2">
    <source>
        <dbReference type="Proteomes" id="UP000019197"/>
    </source>
</evidence>
<accession>W1JC38</accession>
<dbReference type="EMBL" id="CBXE010000494">
    <property type="protein sequence ID" value="CDL87713.1"/>
    <property type="molecule type" value="Genomic_DNA"/>
</dbReference>
<organism evidence="1 2">
    <name type="scientific">Xenorhabdus cabanillasii JM26</name>
    <dbReference type="NCBI Taxonomy" id="1427517"/>
    <lineage>
        <taxon>Bacteria</taxon>
        <taxon>Pseudomonadati</taxon>
        <taxon>Pseudomonadota</taxon>
        <taxon>Gammaproteobacteria</taxon>
        <taxon>Enterobacterales</taxon>
        <taxon>Morganellaceae</taxon>
        <taxon>Xenorhabdus</taxon>
    </lineage>
</organism>
<evidence type="ECO:0000313" key="1">
    <source>
        <dbReference type="EMBL" id="CDL87713.1"/>
    </source>
</evidence>
<gene>
    <name evidence="1" type="ORF">XCR1_970029</name>
</gene>
<sequence>MGDFFTGYYIPYHYNHVLDNNRNLTTFAVLLHCQHYRGSL</sequence>
<dbReference type="AlphaFoldDB" id="W1JC38"/>
<dbReference type="Proteomes" id="UP000019197">
    <property type="component" value="Unassembled WGS sequence"/>
</dbReference>
<reference evidence="1 2" key="1">
    <citation type="submission" date="2013-11" db="EMBL/GenBank/DDBJ databases">
        <title>Draft genome sequence and annotation of the entomopathogenic bacterium, Xenorhabdus cabanillasi strain JM26.</title>
        <authorList>
            <person name="Gualtieri M."/>
            <person name="Ogier J.C."/>
            <person name="Pages S."/>
            <person name="Givaudan A."/>
            <person name="Gaudriault S."/>
        </authorList>
    </citation>
    <scope>NUCLEOTIDE SEQUENCE [LARGE SCALE GENOMIC DNA]</scope>
    <source>
        <strain evidence="1 2">JM26</strain>
    </source>
</reference>
<proteinExistence type="predicted"/>
<protein>
    <submittedName>
        <fullName evidence="1">Uncharacterized protein</fullName>
    </submittedName>
</protein>